<dbReference type="InterPro" id="IPR011051">
    <property type="entry name" value="RmlC_Cupin_sf"/>
</dbReference>
<protein>
    <recommendedName>
        <fullName evidence="3">Cupin type-1 domain-containing protein</fullName>
    </recommendedName>
</protein>
<proteinExistence type="predicted"/>
<dbReference type="InterPro" id="IPR047121">
    <property type="entry name" value="YjiB-like"/>
</dbReference>
<dbReference type="SUPFAM" id="SSF51182">
    <property type="entry name" value="RmlC-like cupins"/>
    <property type="match status" value="1"/>
</dbReference>
<evidence type="ECO:0000313" key="2">
    <source>
        <dbReference type="Proteomes" id="UP001597387"/>
    </source>
</evidence>
<dbReference type="Proteomes" id="UP001597387">
    <property type="component" value="Unassembled WGS sequence"/>
</dbReference>
<dbReference type="InterPro" id="IPR014500">
    <property type="entry name" value="UCP019307_cupin"/>
</dbReference>
<name>A0ABW4ZGB6_9SPHI</name>
<evidence type="ECO:0008006" key="3">
    <source>
        <dbReference type="Google" id="ProtNLM"/>
    </source>
</evidence>
<dbReference type="Gene3D" id="2.60.120.10">
    <property type="entry name" value="Jelly Rolls"/>
    <property type="match status" value="1"/>
</dbReference>
<dbReference type="InterPro" id="IPR014710">
    <property type="entry name" value="RmlC-like_jellyroll"/>
</dbReference>
<dbReference type="RefSeq" id="WP_255905151.1">
    <property type="nucleotide sequence ID" value="NZ_JAFMZO010000005.1"/>
</dbReference>
<keyword evidence="2" id="KW-1185">Reference proteome</keyword>
<evidence type="ECO:0000313" key="1">
    <source>
        <dbReference type="EMBL" id="MFD2160914.1"/>
    </source>
</evidence>
<dbReference type="CDD" id="cd02219">
    <property type="entry name" value="cupin_YjlB-like"/>
    <property type="match status" value="1"/>
</dbReference>
<reference evidence="2" key="1">
    <citation type="journal article" date="2019" name="Int. J. Syst. Evol. Microbiol.">
        <title>The Global Catalogue of Microorganisms (GCM) 10K type strain sequencing project: providing services to taxonomists for standard genome sequencing and annotation.</title>
        <authorList>
            <consortium name="The Broad Institute Genomics Platform"/>
            <consortium name="The Broad Institute Genome Sequencing Center for Infectious Disease"/>
            <person name="Wu L."/>
            <person name="Ma J."/>
        </authorList>
    </citation>
    <scope>NUCLEOTIDE SEQUENCE [LARGE SCALE GENOMIC DNA]</scope>
    <source>
        <strain evidence="2">KCTC 42217</strain>
    </source>
</reference>
<comment type="caution">
    <text evidence="1">The sequence shown here is derived from an EMBL/GenBank/DDBJ whole genome shotgun (WGS) entry which is preliminary data.</text>
</comment>
<gene>
    <name evidence="1" type="ORF">ACFSJU_00810</name>
</gene>
<dbReference type="PIRSF" id="PIRSF019307">
    <property type="entry name" value="UCP019307"/>
    <property type="match status" value="1"/>
</dbReference>
<sequence>MNNTTEVIHGHIATHVFEDDGRFPNNPILPVLIYKGALRLHPGDDIESILELFKNNNWSNCWKDTVYDYDHYHSNTHEVLGVFCGMADIYLGGPEGTCVELVRGDVVIIPAGVAHKNINGSADFLCVGAYPDGREYDMNYGKEEERSSALENIKNVPLPKLDPVFGAEGGLIELWTRK</sequence>
<dbReference type="PANTHER" id="PTHR36448:SF2">
    <property type="entry name" value="CUPIN TYPE-1 DOMAIN-CONTAINING PROTEIN"/>
    <property type="match status" value="1"/>
</dbReference>
<dbReference type="EMBL" id="JBHUHZ010000001">
    <property type="protein sequence ID" value="MFD2160914.1"/>
    <property type="molecule type" value="Genomic_DNA"/>
</dbReference>
<dbReference type="PANTHER" id="PTHR36448">
    <property type="entry name" value="BLR7373 PROTEIN"/>
    <property type="match status" value="1"/>
</dbReference>
<organism evidence="1 2">
    <name type="scientific">Paradesertivirga mongoliensis</name>
    <dbReference type="NCBI Taxonomy" id="2100740"/>
    <lineage>
        <taxon>Bacteria</taxon>
        <taxon>Pseudomonadati</taxon>
        <taxon>Bacteroidota</taxon>
        <taxon>Sphingobacteriia</taxon>
        <taxon>Sphingobacteriales</taxon>
        <taxon>Sphingobacteriaceae</taxon>
        <taxon>Paradesertivirga</taxon>
    </lineage>
</organism>
<accession>A0ABW4ZGB6</accession>